<evidence type="ECO:0000313" key="9">
    <source>
        <dbReference type="EMBL" id="KAJ0225095.1"/>
    </source>
</evidence>
<dbReference type="GO" id="GO:0016042">
    <property type="term" value="P:lipid catabolic process"/>
    <property type="evidence" value="ECO:0007669"/>
    <property type="project" value="UniProtKB-UniRule"/>
</dbReference>
<sequence>MSAEPQSLLQPPRYGNLITILSIDGGGVRGIIPSVILEFLETELQKLDGKNARLADYFDVIAGTSTGGLVTAMLATPGEDNRPIFAAKDIKDFYLQHCPNIFPPRDISIHRRFRAIKKAIKALWGPKYDGQHLHKVIRETLKEKQLHETLTNVVIPTFDIKHLQPTIFSSFQRHPSPNAKLSDICIGTSAAPTYLPPYKFHTKESKGKPPIEFNLIDGGIAANNPTLVAISEVTNEITRGSTNFFKINATEYGRFLVLSLGTGSPQAQAKYDATESSRWGVLGWLASGDSNPLVEVFTQASDDMVDYHIYSVFQALRSQENYLRIQDDTLTGDLISLDLAAQENLENLVKVGQDLLKKRVKRVNLHTGIHEPCHPHTNENTNEMALIKYIHVSRLRKYSTRRRRYVNKDHHILIEEEVHKRAGERTNCNFTKNTGALKCTSSLSLKFI</sequence>
<keyword evidence="5 6" id="KW-0443">Lipid metabolism</keyword>
<dbReference type="Proteomes" id="UP000235145">
    <property type="component" value="Unassembled WGS sequence"/>
</dbReference>
<feature type="domain" description="PNPLA" evidence="8">
    <location>
        <begin position="21"/>
        <end position="230"/>
    </location>
</feature>
<evidence type="ECO:0000256" key="2">
    <source>
        <dbReference type="ARBA" id="ARBA00022801"/>
    </source>
</evidence>
<dbReference type="InterPro" id="IPR016035">
    <property type="entry name" value="Acyl_Trfase/lysoPLipase"/>
</dbReference>
<evidence type="ECO:0000256" key="7">
    <source>
        <dbReference type="RuleBase" id="RU361262"/>
    </source>
</evidence>
<comment type="function">
    <text evidence="7">Lipolytic acyl hydrolase (LAH).</text>
</comment>
<dbReference type="PANTHER" id="PTHR32176:SF80">
    <property type="entry name" value="ACYL TRANSFERASE_ACYL HYDROLASE_LYSOPHOSPHOLIPASE-RELATED"/>
    <property type="match status" value="1"/>
</dbReference>
<keyword evidence="2 6" id="KW-0378">Hydrolase</keyword>
<gene>
    <name evidence="9" type="ORF">LSAT_V11C100008700</name>
</gene>
<evidence type="ECO:0000256" key="6">
    <source>
        <dbReference type="PROSITE-ProRule" id="PRU01161"/>
    </source>
</evidence>
<evidence type="ECO:0000313" key="10">
    <source>
        <dbReference type="Proteomes" id="UP000235145"/>
    </source>
</evidence>
<feature type="active site" description="Nucleophile" evidence="6">
    <location>
        <position position="65"/>
    </location>
</feature>
<reference evidence="9 10" key="1">
    <citation type="journal article" date="2017" name="Nat. Commun.">
        <title>Genome assembly with in vitro proximity ligation data and whole-genome triplication in lettuce.</title>
        <authorList>
            <person name="Reyes-Chin-Wo S."/>
            <person name="Wang Z."/>
            <person name="Yang X."/>
            <person name="Kozik A."/>
            <person name="Arikit S."/>
            <person name="Song C."/>
            <person name="Xia L."/>
            <person name="Froenicke L."/>
            <person name="Lavelle D.O."/>
            <person name="Truco M.J."/>
            <person name="Xia R."/>
            <person name="Zhu S."/>
            <person name="Xu C."/>
            <person name="Xu H."/>
            <person name="Xu X."/>
            <person name="Cox K."/>
            <person name="Korf I."/>
            <person name="Meyers B.C."/>
            <person name="Michelmore R.W."/>
        </authorList>
    </citation>
    <scope>NUCLEOTIDE SEQUENCE [LARGE SCALE GENOMIC DNA]</scope>
    <source>
        <strain evidence="10">cv. Salinas</strain>
        <tissue evidence="9">Seedlings</tissue>
    </source>
</reference>
<dbReference type="SUPFAM" id="SSF52151">
    <property type="entry name" value="FabD/lysophospholipase-like"/>
    <property type="match status" value="1"/>
</dbReference>
<feature type="short sequence motif" description="GXGXXG" evidence="6">
    <location>
        <begin position="25"/>
        <end position="30"/>
    </location>
</feature>
<evidence type="ECO:0000259" key="8">
    <source>
        <dbReference type="PROSITE" id="PS51635"/>
    </source>
</evidence>
<evidence type="ECO:0000256" key="1">
    <source>
        <dbReference type="ARBA" id="ARBA00010240"/>
    </source>
</evidence>
<dbReference type="GO" id="GO:0006952">
    <property type="term" value="P:defense response"/>
    <property type="evidence" value="ECO:0007669"/>
    <property type="project" value="UniProtKB-KW"/>
</dbReference>
<dbReference type="AlphaFoldDB" id="A0A9R1WH12"/>
<comment type="domain">
    <text evidence="7">The nitrogen atoms of the two glycine residues in the GGXR motif define the oxyanion hole, and stabilize the oxyanion that forms during the nucleophilic attack by the catalytic serine during substrate cleavage.</text>
</comment>
<keyword evidence="3" id="KW-0611">Plant defense</keyword>
<comment type="caution">
    <text evidence="9">The sequence shown here is derived from an EMBL/GenBank/DDBJ whole genome shotgun (WGS) entry which is preliminary data.</text>
</comment>
<proteinExistence type="inferred from homology"/>
<name>A0A9R1WH12_LACSA</name>
<feature type="active site" description="Proton acceptor" evidence="6">
    <location>
        <position position="217"/>
    </location>
</feature>
<accession>A0A9R1WH12</accession>
<comment type="similarity">
    <text evidence="1 7">Belongs to the patatin family.</text>
</comment>
<dbReference type="FunFam" id="3.40.1090.10:FF:000005">
    <property type="entry name" value="Patatin"/>
    <property type="match status" value="1"/>
</dbReference>
<dbReference type="EMBL" id="NBSK02000001">
    <property type="protein sequence ID" value="KAJ0225095.1"/>
    <property type="molecule type" value="Genomic_DNA"/>
</dbReference>
<dbReference type="Pfam" id="PF01734">
    <property type="entry name" value="Patatin"/>
    <property type="match status" value="1"/>
</dbReference>
<evidence type="ECO:0000256" key="5">
    <source>
        <dbReference type="ARBA" id="ARBA00023098"/>
    </source>
</evidence>
<evidence type="ECO:0000256" key="4">
    <source>
        <dbReference type="ARBA" id="ARBA00022963"/>
    </source>
</evidence>
<dbReference type="EC" id="3.1.1.-" evidence="7"/>
<feature type="short sequence motif" description="GXSXG" evidence="6">
    <location>
        <begin position="63"/>
        <end position="67"/>
    </location>
</feature>
<keyword evidence="10" id="KW-1185">Reference proteome</keyword>
<dbReference type="CDD" id="cd07214">
    <property type="entry name" value="Pat17_isozyme_like"/>
    <property type="match status" value="1"/>
</dbReference>
<organism evidence="9 10">
    <name type="scientific">Lactuca sativa</name>
    <name type="common">Garden lettuce</name>
    <dbReference type="NCBI Taxonomy" id="4236"/>
    <lineage>
        <taxon>Eukaryota</taxon>
        <taxon>Viridiplantae</taxon>
        <taxon>Streptophyta</taxon>
        <taxon>Embryophyta</taxon>
        <taxon>Tracheophyta</taxon>
        <taxon>Spermatophyta</taxon>
        <taxon>Magnoliopsida</taxon>
        <taxon>eudicotyledons</taxon>
        <taxon>Gunneridae</taxon>
        <taxon>Pentapetalae</taxon>
        <taxon>asterids</taxon>
        <taxon>campanulids</taxon>
        <taxon>Asterales</taxon>
        <taxon>Asteraceae</taxon>
        <taxon>Cichorioideae</taxon>
        <taxon>Cichorieae</taxon>
        <taxon>Lactucinae</taxon>
        <taxon>Lactuca</taxon>
    </lineage>
</organism>
<dbReference type="Gene3D" id="3.40.1090.10">
    <property type="entry name" value="Cytosolic phospholipase A2 catalytic domain"/>
    <property type="match status" value="1"/>
</dbReference>
<evidence type="ECO:0000256" key="3">
    <source>
        <dbReference type="ARBA" id="ARBA00022821"/>
    </source>
</evidence>
<feature type="short sequence motif" description="DGA/G" evidence="6">
    <location>
        <begin position="217"/>
        <end position="219"/>
    </location>
</feature>
<dbReference type="PANTHER" id="PTHR32176">
    <property type="entry name" value="XYLOSE ISOMERASE"/>
    <property type="match status" value="1"/>
</dbReference>
<dbReference type="GO" id="GO:0004620">
    <property type="term" value="F:phospholipase activity"/>
    <property type="evidence" value="ECO:0000318"/>
    <property type="project" value="GO_Central"/>
</dbReference>
<keyword evidence="4 6" id="KW-0442">Lipid degradation</keyword>
<dbReference type="GO" id="GO:0047372">
    <property type="term" value="F:monoacylglycerol lipase activity"/>
    <property type="evidence" value="ECO:0000318"/>
    <property type="project" value="GO_Central"/>
</dbReference>
<dbReference type="InterPro" id="IPR002641">
    <property type="entry name" value="PNPLA_dom"/>
</dbReference>
<protein>
    <recommendedName>
        <fullName evidence="7">Patatin</fullName>
        <ecNumber evidence="7">3.1.1.-</ecNumber>
    </recommendedName>
</protein>
<dbReference type="PROSITE" id="PS51635">
    <property type="entry name" value="PNPLA"/>
    <property type="match status" value="1"/>
</dbReference>